<keyword evidence="2" id="KW-1185">Reference proteome</keyword>
<proteinExistence type="predicted"/>
<dbReference type="RefSeq" id="WP_151013585.1">
    <property type="nucleotide sequence ID" value="NZ_CP084582.1"/>
</dbReference>
<name>A0ABQ6UEV1_9ACTN</name>
<comment type="caution">
    <text evidence="1">The sequence shown here is derived from an EMBL/GenBank/DDBJ whole genome shotgun (WGS) entry which is preliminary data.</text>
</comment>
<evidence type="ECO:0000313" key="2">
    <source>
        <dbReference type="Proteomes" id="UP000471364"/>
    </source>
</evidence>
<gene>
    <name evidence="1" type="ORF">F6X54_17585</name>
</gene>
<dbReference type="Proteomes" id="UP000471364">
    <property type="component" value="Unassembled WGS sequence"/>
</dbReference>
<protein>
    <submittedName>
        <fullName evidence="1">Uncharacterized protein</fullName>
    </submittedName>
</protein>
<reference evidence="1 2" key="1">
    <citation type="submission" date="2019-09" db="EMBL/GenBank/DDBJ databases">
        <title>High taxonomic diversity of Micromonospora strains isolated from Medicago sativa nodules in different geographical locations.</title>
        <authorList>
            <person name="Martinez-Hidalgo P."/>
            <person name="Flores-Felix J.D."/>
            <person name="Velazquez E."/>
            <person name="Brau L."/>
            <person name="Trujillo M.E."/>
            <person name="Martinez-Molina E."/>
        </authorList>
    </citation>
    <scope>NUCLEOTIDE SEQUENCE [LARGE SCALE GENOMIC DNA]</scope>
    <source>
        <strain evidence="1 2">ALFB5</strain>
    </source>
</reference>
<accession>A0ABQ6UEV1</accession>
<sequence length="82" mass="9455">MIWGVLQNGRNRTFQPDLVKASQVPEKERFAARKGKPYLIDLEGIDHDPNMLVLTPHYCAEYRTNRDLRNVESLSAMLPDVD</sequence>
<dbReference type="EMBL" id="WAAR01000075">
    <property type="protein sequence ID" value="KAB1110785.1"/>
    <property type="molecule type" value="Genomic_DNA"/>
</dbReference>
<evidence type="ECO:0000313" key="1">
    <source>
        <dbReference type="EMBL" id="KAB1110785.1"/>
    </source>
</evidence>
<organism evidence="1 2">
    <name type="scientific">Micromonospora aurantiaca</name>
    <name type="common">nom. illeg.</name>
    <dbReference type="NCBI Taxonomy" id="47850"/>
    <lineage>
        <taxon>Bacteria</taxon>
        <taxon>Bacillati</taxon>
        <taxon>Actinomycetota</taxon>
        <taxon>Actinomycetes</taxon>
        <taxon>Micromonosporales</taxon>
        <taxon>Micromonosporaceae</taxon>
        <taxon>Micromonospora</taxon>
    </lineage>
</organism>